<reference evidence="4" key="2">
    <citation type="submission" date="2021-04" db="EMBL/GenBank/DDBJ databases">
        <authorList>
            <person name="Gilroy R."/>
        </authorList>
    </citation>
    <scope>NUCLEOTIDE SEQUENCE</scope>
    <source>
        <strain evidence="4">CHK199-9574</strain>
    </source>
</reference>
<dbReference type="Pfam" id="PF00857">
    <property type="entry name" value="Isochorismatase"/>
    <property type="match status" value="1"/>
</dbReference>
<dbReference type="InterPro" id="IPR036380">
    <property type="entry name" value="Isochorismatase-like_sf"/>
</dbReference>
<dbReference type="Proteomes" id="UP000824135">
    <property type="component" value="Unassembled WGS sequence"/>
</dbReference>
<gene>
    <name evidence="4" type="ORF">H9728_04390</name>
</gene>
<dbReference type="SUPFAM" id="SSF52499">
    <property type="entry name" value="Isochorismatase-like hydrolases"/>
    <property type="match status" value="1"/>
</dbReference>
<evidence type="ECO:0000259" key="3">
    <source>
        <dbReference type="Pfam" id="PF00857"/>
    </source>
</evidence>
<organism evidence="4 5">
    <name type="scientific">Candidatus Borkfalkia excrementavium</name>
    <dbReference type="NCBI Taxonomy" id="2838505"/>
    <lineage>
        <taxon>Bacteria</taxon>
        <taxon>Bacillati</taxon>
        <taxon>Bacillota</taxon>
        <taxon>Clostridia</taxon>
        <taxon>Christensenellales</taxon>
        <taxon>Christensenellaceae</taxon>
        <taxon>Candidatus Borkfalkia</taxon>
    </lineage>
</organism>
<dbReference type="InterPro" id="IPR050272">
    <property type="entry name" value="Isochorismatase-like_hydrls"/>
</dbReference>
<dbReference type="PANTHER" id="PTHR43540:SF6">
    <property type="entry name" value="ISOCHORISMATASE-LIKE DOMAIN-CONTAINING PROTEIN"/>
    <property type="match status" value="1"/>
</dbReference>
<protein>
    <submittedName>
        <fullName evidence="4">Cysteine hydrolase</fullName>
    </submittedName>
</protein>
<dbReference type="GO" id="GO:0016787">
    <property type="term" value="F:hydrolase activity"/>
    <property type="evidence" value="ECO:0007669"/>
    <property type="project" value="UniProtKB-KW"/>
</dbReference>
<dbReference type="InterPro" id="IPR000868">
    <property type="entry name" value="Isochorismatase-like_dom"/>
</dbReference>
<proteinExistence type="inferred from homology"/>
<sequence>MQIKEPDNRKKKKLLVVVDMQNDFIDGALGTPQAQKIVTNVAERIKQAADEGETIVYTRDTHSADYPTTLEGKLLSVPHCIAGTHGHEISDRLPLLGKIIDKPTFGSVELGRFAQENKFEEAELIGLCTDICVLSNAMLLRAFCPEMQVSVRADCCAGVTPDSHETALNAMKNCQVRIL</sequence>
<reference evidence="4" key="1">
    <citation type="journal article" date="2021" name="PeerJ">
        <title>Extensive microbial diversity within the chicken gut microbiome revealed by metagenomics and culture.</title>
        <authorList>
            <person name="Gilroy R."/>
            <person name="Ravi A."/>
            <person name="Getino M."/>
            <person name="Pursley I."/>
            <person name="Horton D.L."/>
            <person name="Alikhan N.F."/>
            <person name="Baker D."/>
            <person name="Gharbi K."/>
            <person name="Hall N."/>
            <person name="Watson M."/>
            <person name="Adriaenssens E.M."/>
            <person name="Foster-Nyarko E."/>
            <person name="Jarju S."/>
            <person name="Secka A."/>
            <person name="Antonio M."/>
            <person name="Oren A."/>
            <person name="Chaudhuri R.R."/>
            <person name="La Ragione R."/>
            <person name="Hildebrand F."/>
            <person name="Pallen M.J."/>
        </authorList>
    </citation>
    <scope>NUCLEOTIDE SEQUENCE</scope>
    <source>
        <strain evidence="4">CHK199-9574</strain>
    </source>
</reference>
<keyword evidence="2 4" id="KW-0378">Hydrolase</keyword>
<name>A0A9D1Z874_9FIRM</name>
<feature type="domain" description="Isochorismatase-like" evidence="3">
    <location>
        <begin position="14"/>
        <end position="176"/>
    </location>
</feature>
<dbReference type="PANTHER" id="PTHR43540">
    <property type="entry name" value="PEROXYUREIDOACRYLATE/UREIDOACRYLATE AMIDOHYDROLASE-RELATED"/>
    <property type="match status" value="1"/>
</dbReference>
<evidence type="ECO:0000256" key="2">
    <source>
        <dbReference type="ARBA" id="ARBA00022801"/>
    </source>
</evidence>
<dbReference type="AlphaFoldDB" id="A0A9D1Z874"/>
<dbReference type="EMBL" id="DXCO01000033">
    <property type="protein sequence ID" value="HIY78262.1"/>
    <property type="molecule type" value="Genomic_DNA"/>
</dbReference>
<evidence type="ECO:0000313" key="5">
    <source>
        <dbReference type="Proteomes" id="UP000824135"/>
    </source>
</evidence>
<comment type="caution">
    <text evidence="4">The sequence shown here is derived from an EMBL/GenBank/DDBJ whole genome shotgun (WGS) entry which is preliminary data.</text>
</comment>
<evidence type="ECO:0000256" key="1">
    <source>
        <dbReference type="ARBA" id="ARBA00006336"/>
    </source>
</evidence>
<dbReference type="Gene3D" id="3.40.50.850">
    <property type="entry name" value="Isochorismatase-like"/>
    <property type="match status" value="1"/>
</dbReference>
<evidence type="ECO:0000313" key="4">
    <source>
        <dbReference type="EMBL" id="HIY78262.1"/>
    </source>
</evidence>
<accession>A0A9D1Z874</accession>
<comment type="similarity">
    <text evidence="1">Belongs to the isochorismatase family.</text>
</comment>
<dbReference type="CDD" id="cd00431">
    <property type="entry name" value="cysteine_hydrolases"/>
    <property type="match status" value="1"/>
</dbReference>